<accession>A0A8D8RHW7</accession>
<dbReference type="EMBL" id="HBUF01167313">
    <property type="protein sequence ID" value="CAG6651371.1"/>
    <property type="molecule type" value="Transcribed_RNA"/>
</dbReference>
<proteinExistence type="predicted"/>
<keyword evidence="1" id="KW-0472">Membrane</keyword>
<feature type="transmembrane region" description="Helical" evidence="1">
    <location>
        <begin position="45"/>
        <end position="63"/>
    </location>
</feature>
<dbReference type="EMBL" id="HBUF01167312">
    <property type="protein sequence ID" value="CAG6651370.1"/>
    <property type="molecule type" value="Transcribed_RNA"/>
</dbReference>
<name>A0A8D8RHW7_9HEMI</name>
<keyword evidence="1" id="KW-1133">Transmembrane helix</keyword>
<evidence type="ECO:0000256" key="1">
    <source>
        <dbReference type="SAM" id="Phobius"/>
    </source>
</evidence>
<evidence type="ECO:0000313" key="2">
    <source>
        <dbReference type="EMBL" id="CAG6651370.1"/>
    </source>
</evidence>
<feature type="transmembrane region" description="Helical" evidence="1">
    <location>
        <begin position="95"/>
        <end position="112"/>
    </location>
</feature>
<reference evidence="2" key="1">
    <citation type="submission" date="2021-05" db="EMBL/GenBank/DDBJ databases">
        <authorList>
            <person name="Alioto T."/>
            <person name="Alioto T."/>
            <person name="Gomez Garrido J."/>
        </authorList>
    </citation>
    <scope>NUCLEOTIDE SEQUENCE</scope>
</reference>
<sequence>MLVLSISTAFLIGCQFWVSKGGVCFVFQSRCWQIGPFLSSPFRNGTVINYYVIIVPPILSFSISKPGLLGGYLAAFALTPSPLPFFWGLDLTDHGQLSAAGLLAVTFIYQWLGHYIGFSSAQIALSCRVACSSLVYKKVGKVDEFS</sequence>
<protein>
    <submittedName>
        <fullName evidence="2">Uncharacterized protein</fullName>
    </submittedName>
</protein>
<organism evidence="2">
    <name type="scientific">Cacopsylla melanoneura</name>
    <dbReference type="NCBI Taxonomy" id="428564"/>
    <lineage>
        <taxon>Eukaryota</taxon>
        <taxon>Metazoa</taxon>
        <taxon>Ecdysozoa</taxon>
        <taxon>Arthropoda</taxon>
        <taxon>Hexapoda</taxon>
        <taxon>Insecta</taxon>
        <taxon>Pterygota</taxon>
        <taxon>Neoptera</taxon>
        <taxon>Paraneoptera</taxon>
        <taxon>Hemiptera</taxon>
        <taxon>Sternorrhyncha</taxon>
        <taxon>Psylloidea</taxon>
        <taxon>Psyllidae</taxon>
        <taxon>Psyllinae</taxon>
        <taxon>Cacopsylla</taxon>
    </lineage>
</organism>
<dbReference type="AlphaFoldDB" id="A0A8D8RHW7"/>
<keyword evidence="1" id="KW-0812">Transmembrane</keyword>